<name>A0A1B0D5A6_PHLPP</name>
<dbReference type="VEuPathDB" id="VectorBase:PPAPM1_007827"/>
<accession>A0A1B0D5A6</accession>
<protein>
    <submittedName>
        <fullName evidence="1">Uncharacterized protein</fullName>
    </submittedName>
</protein>
<dbReference type="Proteomes" id="UP000092462">
    <property type="component" value="Unassembled WGS sequence"/>
</dbReference>
<dbReference type="EMBL" id="AJVK01011721">
    <property type="status" value="NOT_ANNOTATED_CDS"/>
    <property type="molecule type" value="Genomic_DNA"/>
</dbReference>
<evidence type="ECO:0000313" key="1">
    <source>
        <dbReference type="EnsemblMetazoa" id="PPAI002663-PA"/>
    </source>
</evidence>
<evidence type="ECO:0000313" key="2">
    <source>
        <dbReference type="Proteomes" id="UP000092462"/>
    </source>
</evidence>
<sequence>MDFLVKIYFCTTLLQCEFLQDTSAQGIIAQALYLGDPNMYNNTMDSCIWKRGNDRDACPDPDITMILYTSGRVRTKSVVSGT</sequence>
<dbReference type="VEuPathDB" id="VectorBase:PPAI002663"/>
<dbReference type="AlphaFoldDB" id="A0A1B0D5A6"/>
<proteinExistence type="predicted"/>
<keyword evidence="2" id="KW-1185">Reference proteome</keyword>
<reference evidence="1" key="1">
    <citation type="submission" date="2022-08" db="UniProtKB">
        <authorList>
            <consortium name="EnsemblMetazoa"/>
        </authorList>
    </citation>
    <scope>IDENTIFICATION</scope>
    <source>
        <strain evidence="1">Israel</strain>
    </source>
</reference>
<organism evidence="1 2">
    <name type="scientific">Phlebotomus papatasi</name>
    <name type="common">Sandfly</name>
    <dbReference type="NCBI Taxonomy" id="29031"/>
    <lineage>
        <taxon>Eukaryota</taxon>
        <taxon>Metazoa</taxon>
        <taxon>Ecdysozoa</taxon>
        <taxon>Arthropoda</taxon>
        <taxon>Hexapoda</taxon>
        <taxon>Insecta</taxon>
        <taxon>Pterygota</taxon>
        <taxon>Neoptera</taxon>
        <taxon>Endopterygota</taxon>
        <taxon>Diptera</taxon>
        <taxon>Nematocera</taxon>
        <taxon>Psychodoidea</taxon>
        <taxon>Psychodidae</taxon>
        <taxon>Phlebotomus</taxon>
        <taxon>Phlebotomus</taxon>
    </lineage>
</organism>
<dbReference type="EnsemblMetazoa" id="PPAI002663-RA">
    <property type="protein sequence ID" value="PPAI002663-PA"/>
    <property type="gene ID" value="PPAI002663"/>
</dbReference>